<dbReference type="OrthoDB" id="22010at2"/>
<evidence type="ECO:0000313" key="2">
    <source>
        <dbReference type="EMBL" id="CCB89374.1"/>
    </source>
</evidence>
<dbReference type="EMBL" id="FR872582">
    <property type="protein sequence ID" value="CCB89374.1"/>
    <property type="molecule type" value="Genomic_DNA"/>
</dbReference>
<evidence type="ECO:0000313" key="3">
    <source>
        <dbReference type="Proteomes" id="UP000000496"/>
    </source>
</evidence>
<dbReference type="Proteomes" id="UP000000496">
    <property type="component" value="Chromosome gsn.131"/>
</dbReference>
<dbReference type="KEGG" id="sng:SNE_A14970"/>
<proteinExistence type="predicted"/>
<keyword evidence="1" id="KW-0732">Signal</keyword>
<sequence length="243" mass="28416">MMKRFLLLCFLFFSSLLCSNQPQFTFFQPPEGWLMSNPTHLEDGLKIGFVQSQRKIFTPAISLYIEKIPCDEKTYLNAVLKNHRSDITKSIRGLGLLQTKSGKSHLLQIDTKSNWGKIRILQSILVKEGYAYIQTATCLREDFLKINQELLKSFQSLCVADDLPSTLENHEELDKKLATLLTSWKKHLQTAKGEKEDLFKANFFQRNQWLPFTEYITHNYAEFGICWQILAIQYVKEQLMRMY</sequence>
<organism evidence="2 3">
    <name type="scientific">Simkania negevensis (strain ATCC VR-1471 / DSM 27360 / Z)</name>
    <dbReference type="NCBI Taxonomy" id="331113"/>
    <lineage>
        <taxon>Bacteria</taxon>
        <taxon>Pseudomonadati</taxon>
        <taxon>Chlamydiota</taxon>
        <taxon>Chlamydiia</taxon>
        <taxon>Parachlamydiales</taxon>
        <taxon>Simkaniaceae</taxon>
        <taxon>Simkania</taxon>
    </lineage>
</organism>
<dbReference type="RefSeq" id="WP_013943840.1">
    <property type="nucleotide sequence ID" value="NC_015713.1"/>
</dbReference>
<feature type="chain" id="PRO_5003379336" evidence="1">
    <location>
        <begin position="21"/>
        <end position="243"/>
    </location>
</feature>
<name>F8L959_SIMNZ</name>
<evidence type="ECO:0000256" key="1">
    <source>
        <dbReference type="SAM" id="SignalP"/>
    </source>
</evidence>
<gene>
    <name evidence="2" type="ordered locus">SNE_A14970</name>
</gene>
<reference evidence="2 3" key="2">
    <citation type="journal article" date="2011" name="Mol. Biol. Evol.">
        <title>Unity in variety--the pan-genome of the Chlamydiae.</title>
        <authorList>
            <person name="Collingro A."/>
            <person name="Tischler P."/>
            <person name="Weinmaier T."/>
            <person name="Penz T."/>
            <person name="Heinz E."/>
            <person name="Brunham R.C."/>
            <person name="Read T.D."/>
            <person name="Bavoil P.M."/>
            <person name="Sachse K."/>
            <person name="Kahane S."/>
            <person name="Friedman M.G."/>
            <person name="Rattei T."/>
            <person name="Myers G.S."/>
            <person name="Horn M."/>
        </authorList>
    </citation>
    <scope>NUCLEOTIDE SEQUENCE [LARGE SCALE GENOMIC DNA]</scope>
    <source>
        <strain evidence="3">ATCC VR-1471 / Z</strain>
    </source>
</reference>
<dbReference type="eggNOG" id="ENOG5032R57">
    <property type="taxonomic scope" value="Bacteria"/>
</dbReference>
<dbReference type="STRING" id="331113.SNE_A14970"/>
<protein>
    <submittedName>
        <fullName evidence="2">Uncharacterized protein</fullName>
    </submittedName>
</protein>
<dbReference type="HOGENOM" id="CLU_1141968_0_0_0"/>
<reference key="1">
    <citation type="journal article" date="2011" name="Mol. Biol. Evol.">
        <title>Unity in variety -- the pan-genome of the Chlamydiae.</title>
        <authorList>
            <person name="Collingro A."/>
            <person name="Tischler P."/>
            <person name="Weinmaier T."/>
            <person name="Penz T."/>
            <person name="Heinz E."/>
            <person name="Brunham R.C."/>
            <person name="Read T.D."/>
            <person name="Bavoil P.M."/>
            <person name="Sachse K."/>
            <person name="Kahane S."/>
            <person name="Friedman M.G."/>
            <person name="Rattei T."/>
            <person name="Myers G.S.A."/>
            <person name="Horn M."/>
        </authorList>
    </citation>
    <scope>NUCLEOTIDE SEQUENCE</scope>
    <source>
        <strain>Z</strain>
    </source>
</reference>
<feature type="signal peptide" evidence="1">
    <location>
        <begin position="1"/>
        <end position="20"/>
    </location>
</feature>
<keyword evidence="3" id="KW-1185">Reference proteome</keyword>
<accession>F8L959</accession>
<dbReference type="AlphaFoldDB" id="F8L959"/>